<dbReference type="GO" id="GO:0008483">
    <property type="term" value="F:transaminase activity"/>
    <property type="evidence" value="ECO:0007669"/>
    <property type="project" value="UniProtKB-KW"/>
</dbReference>
<evidence type="ECO:0000313" key="1">
    <source>
        <dbReference type="EMBL" id="MFB9755189.1"/>
    </source>
</evidence>
<keyword evidence="1" id="KW-0032">Aminotransferase</keyword>
<dbReference type="Proteomes" id="UP001589619">
    <property type="component" value="Unassembled WGS sequence"/>
</dbReference>
<gene>
    <name evidence="1" type="ORF">ACFFNY_26755</name>
</gene>
<accession>A0ABV5W3N4</accession>
<dbReference type="InterPro" id="IPR015424">
    <property type="entry name" value="PyrdxlP-dep_Trfase"/>
</dbReference>
<organism evidence="1 2">
    <name type="scientific">Paenibacillus hodogayensis</name>
    <dbReference type="NCBI Taxonomy" id="279208"/>
    <lineage>
        <taxon>Bacteria</taxon>
        <taxon>Bacillati</taxon>
        <taxon>Bacillota</taxon>
        <taxon>Bacilli</taxon>
        <taxon>Bacillales</taxon>
        <taxon>Paenibacillaceae</taxon>
        <taxon>Paenibacillus</taxon>
    </lineage>
</organism>
<reference evidence="1 2" key="1">
    <citation type="submission" date="2024-09" db="EMBL/GenBank/DDBJ databases">
        <authorList>
            <person name="Sun Q."/>
            <person name="Mori K."/>
        </authorList>
    </citation>
    <scope>NUCLEOTIDE SEQUENCE [LARGE SCALE GENOMIC DNA]</scope>
    <source>
        <strain evidence="1 2">JCM 12520</strain>
    </source>
</reference>
<comment type="caution">
    <text evidence="1">The sequence shown here is derived from an EMBL/GenBank/DDBJ whole genome shotgun (WGS) entry which is preliminary data.</text>
</comment>
<proteinExistence type="predicted"/>
<dbReference type="SUPFAM" id="SSF53383">
    <property type="entry name" value="PLP-dependent transferases"/>
    <property type="match status" value="1"/>
</dbReference>
<sequence length="85" mass="8857">MEKLAIDGGTPTRTTPFASWPIAGELELELLKEVLESGKWGGAAGAAKAGYEPKLPALERKFAELQDAAYAVSVVNGTVAITVAL</sequence>
<keyword evidence="2" id="KW-1185">Reference proteome</keyword>
<name>A0ABV5W3N4_9BACL</name>
<evidence type="ECO:0000313" key="2">
    <source>
        <dbReference type="Proteomes" id="UP001589619"/>
    </source>
</evidence>
<dbReference type="InterPro" id="IPR015421">
    <property type="entry name" value="PyrdxlP-dep_Trfase_major"/>
</dbReference>
<feature type="non-terminal residue" evidence="1">
    <location>
        <position position="85"/>
    </location>
</feature>
<protein>
    <submittedName>
        <fullName evidence="1">DegT/DnrJ/EryC1/StrS family aminotransferase</fullName>
    </submittedName>
</protein>
<dbReference type="EMBL" id="JBHMAG010000018">
    <property type="protein sequence ID" value="MFB9755189.1"/>
    <property type="molecule type" value="Genomic_DNA"/>
</dbReference>
<dbReference type="Gene3D" id="3.40.640.10">
    <property type="entry name" value="Type I PLP-dependent aspartate aminotransferase-like (Major domain)"/>
    <property type="match status" value="1"/>
</dbReference>
<keyword evidence="1" id="KW-0808">Transferase</keyword>